<name>A0A1F6W733_9BACT</name>
<comment type="caution">
    <text evidence="1">The sequence shown here is derived from an EMBL/GenBank/DDBJ whole genome shotgun (WGS) entry which is preliminary data.</text>
</comment>
<proteinExistence type="predicted"/>
<sequence length="71" mass="7973">MEISKISVLGSNPSAPATTIWYRATHKPQILKLFRKTGINQKSSTLTGFELFWFLAPLPPVWKKTESGRAV</sequence>
<accession>A0A1F6W733</accession>
<dbReference type="AlphaFoldDB" id="A0A1F6W733"/>
<dbReference type="EMBL" id="MFUA01000005">
    <property type="protein sequence ID" value="OGI77612.1"/>
    <property type="molecule type" value="Genomic_DNA"/>
</dbReference>
<evidence type="ECO:0000313" key="1">
    <source>
        <dbReference type="EMBL" id="OGI77612.1"/>
    </source>
</evidence>
<reference evidence="1 2" key="1">
    <citation type="journal article" date="2016" name="Nat. Commun.">
        <title>Thousands of microbial genomes shed light on interconnected biogeochemical processes in an aquifer system.</title>
        <authorList>
            <person name="Anantharaman K."/>
            <person name="Brown C.T."/>
            <person name="Hug L.A."/>
            <person name="Sharon I."/>
            <person name="Castelle C.J."/>
            <person name="Probst A.J."/>
            <person name="Thomas B.C."/>
            <person name="Singh A."/>
            <person name="Wilkins M.J."/>
            <person name="Karaoz U."/>
            <person name="Brodie E.L."/>
            <person name="Williams K.H."/>
            <person name="Hubbard S.S."/>
            <person name="Banfield J.F."/>
        </authorList>
    </citation>
    <scope>NUCLEOTIDE SEQUENCE [LARGE SCALE GENOMIC DNA]</scope>
</reference>
<dbReference type="Proteomes" id="UP000178374">
    <property type="component" value="Unassembled WGS sequence"/>
</dbReference>
<evidence type="ECO:0000313" key="2">
    <source>
        <dbReference type="Proteomes" id="UP000178374"/>
    </source>
</evidence>
<gene>
    <name evidence="1" type="ORF">A3B85_02395</name>
</gene>
<protein>
    <submittedName>
        <fullName evidence="1">Uncharacterized protein</fullName>
    </submittedName>
</protein>
<organism evidence="1 2">
    <name type="scientific">Candidatus Nomurabacteria bacterium RIFCSPHIGHO2_02_FULL_37_13</name>
    <dbReference type="NCBI Taxonomy" id="1801750"/>
    <lineage>
        <taxon>Bacteria</taxon>
        <taxon>Candidatus Nomuraibacteriota</taxon>
    </lineage>
</organism>